<dbReference type="PANTHER" id="PTHR43603">
    <property type="entry name" value="COBW DOMAIN-CONTAINING PROTEIN DDB_G0274527"/>
    <property type="match status" value="1"/>
</dbReference>
<dbReference type="GO" id="GO:0000166">
    <property type="term" value="F:nucleotide binding"/>
    <property type="evidence" value="ECO:0007669"/>
    <property type="project" value="UniProtKB-KW"/>
</dbReference>
<dbReference type="AlphaFoldDB" id="F2LLG2"/>
<feature type="domain" description="CobW C-terminal" evidence="7">
    <location>
        <begin position="285"/>
        <end position="402"/>
    </location>
</feature>
<dbReference type="CDD" id="cd03112">
    <property type="entry name" value="CobW-like"/>
    <property type="match status" value="1"/>
</dbReference>
<reference evidence="8 9" key="1">
    <citation type="journal article" date="2011" name="J. Bacteriol.">
        <title>Complete genome sequence of Burkholderia gladioli BSR3.</title>
        <authorList>
            <person name="Seo Y.S."/>
            <person name="Lim J."/>
            <person name="Choi B.S."/>
            <person name="Kim H."/>
            <person name="Goo E."/>
            <person name="Lee B."/>
            <person name="Lim J.S."/>
            <person name="Choi I.Y."/>
            <person name="Moon J.S."/>
            <person name="Kim J."/>
            <person name="Hwang I."/>
        </authorList>
    </citation>
    <scope>NUCLEOTIDE SEQUENCE [LARGE SCALE GENOMIC DNA]</scope>
    <source>
        <strain evidence="8 9">BSR3</strain>
    </source>
</reference>
<dbReference type="Pfam" id="PF02492">
    <property type="entry name" value="cobW"/>
    <property type="match status" value="1"/>
</dbReference>
<proteinExistence type="inferred from homology"/>
<evidence type="ECO:0000256" key="3">
    <source>
        <dbReference type="ARBA" id="ARBA00023186"/>
    </source>
</evidence>
<comment type="similarity">
    <text evidence="4">Belongs to the SIMIBI class G3E GTPase family. ZNG1 subfamily.</text>
</comment>
<dbReference type="Pfam" id="PF07683">
    <property type="entry name" value="CobW_C"/>
    <property type="match status" value="1"/>
</dbReference>
<dbReference type="HOGENOM" id="CLU_017452_2_0_4"/>
<comment type="catalytic activity">
    <reaction evidence="6">
        <text>GTP + H2O = GDP + phosphate + H(+)</text>
        <dbReference type="Rhea" id="RHEA:19669"/>
        <dbReference type="ChEBI" id="CHEBI:15377"/>
        <dbReference type="ChEBI" id="CHEBI:15378"/>
        <dbReference type="ChEBI" id="CHEBI:37565"/>
        <dbReference type="ChEBI" id="CHEBI:43474"/>
        <dbReference type="ChEBI" id="CHEBI:58189"/>
    </reaction>
    <physiologicalReaction direction="left-to-right" evidence="6">
        <dbReference type="Rhea" id="RHEA:19670"/>
    </physiologicalReaction>
</comment>
<evidence type="ECO:0000259" key="7">
    <source>
        <dbReference type="SMART" id="SM00833"/>
    </source>
</evidence>
<evidence type="ECO:0000256" key="5">
    <source>
        <dbReference type="ARBA" id="ARBA00045658"/>
    </source>
</evidence>
<dbReference type="InterPro" id="IPR051927">
    <property type="entry name" value="Zn_Chap_cDPG_Synth"/>
</dbReference>
<name>F2LLG2_BURGS</name>
<protein>
    <submittedName>
        <fullName evidence="8">Cobalamin synthesis protein, P47K</fullName>
    </submittedName>
</protein>
<keyword evidence="3" id="KW-0143">Chaperone</keyword>
<dbReference type="SUPFAM" id="SSF52540">
    <property type="entry name" value="P-loop containing nucleoside triphosphate hydrolases"/>
    <property type="match status" value="1"/>
</dbReference>
<dbReference type="GO" id="GO:0016787">
    <property type="term" value="F:hydrolase activity"/>
    <property type="evidence" value="ECO:0007669"/>
    <property type="project" value="UniProtKB-KW"/>
</dbReference>
<dbReference type="Proteomes" id="UP000008316">
    <property type="component" value="Chromosome 2"/>
</dbReference>
<comment type="function">
    <text evidence="5">Zinc chaperone that directly transfers zinc cofactor to target proteins, thereby activating them. Zinc is transferred from the CXCC motif in the GTPase domain to the zinc binding site in target proteins in a process requiring GTP hydrolysis.</text>
</comment>
<keyword evidence="2" id="KW-0378">Hydrolase</keyword>
<evidence type="ECO:0000256" key="6">
    <source>
        <dbReference type="ARBA" id="ARBA00049117"/>
    </source>
</evidence>
<gene>
    <name evidence="8" type="ordered locus">bgla_2g08630</name>
</gene>
<evidence type="ECO:0000313" key="8">
    <source>
        <dbReference type="EMBL" id="AEA63325.1"/>
    </source>
</evidence>
<keyword evidence="9" id="KW-1185">Reference proteome</keyword>
<evidence type="ECO:0000313" key="9">
    <source>
        <dbReference type="Proteomes" id="UP000008316"/>
    </source>
</evidence>
<dbReference type="EMBL" id="CP002600">
    <property type="protein sequence ID" value="AEA63325.1"/>
    <property type="molecule type" value="Genomic_DNA"/>
</dbReference>
<dbReference type="eggNOG" id="COG0523">
    <property type="taxonomic scope" value="Bacteria"/>
</dbReference>
<dbReference type="InterPro" id="IPR036627">
    <property type="entry name" value="CobW-likC_sf"/>
</dbReference>
<dbReference type="Gene3D" id="3.30.1220.10">
    <property type="entry name" value="CobW-like, C-terminal domain"/>
    <property type="match status" value="1"/>
</dbReference>
<dbReference type="PANTHER" id="PTHR43603:SF1">
    <property type="entry name" value="ZINC-REGULATED GTPASE METALLOPROTEIN ACTIVATOR 1"/>
    <property type="match status" value="1"/>
</dbReference>
<dbReference type="InterPro" id="IPR003495">
    <property type="entry name" value="CobW/HypB/UreG_nucleotide-bd"/>
</dbReference>
<dbReference type="InterPro" id="IPR027417">
    <property type="entry name" value="P-loop_NTPase"/>
</dbReference>
<evidence type="ECO:0000256" key="1">
    <source>
        <dbReference type="ARBA" id="ARBA00022741"/>
    </source>
</evidence>
<keyword evidence="1" id="KW-0547">Nucleotide-binding</keyword>
<sequence length="430" mass="48127">MNAQTNSTETALADARVSSVEPPARIPVTVLSGFLGAGKTTLLNHVLRNRAGLEVAVIVNDMSDVNIDADEVRRHVELHRGDDELVEMSNGCICCTLRADLLERISTLARQRRFDYLLIESSGISEPMPVAETFAFLDRDGFSLSELARLDTLVTVVDGETFEDRIASTETATNDVARNAGATDGSDISKSRPLSDLLIEQVEHANVILVSRVDRIGDTEFGRLRGVLASLNPSAQILPIRNGKIDASAILNTRRFDLPALVKSPGWMQRMQIDERPSEAESYGIASWVYRERAPFHPARLLAWLSQPWTNGRLLRCKGYLWAAQRHAEIGMLVQTGGRFRWGYVGRWWRFVPQSDWPHDDYRRDGVLNKWEEPVGDCRQEIVFIGQAVNCDRLRRELDACLLTIEEINAGPESWMRLPGSDTFDALSAI</sequence>
<dbReference type="STRING" id="999541.bgla_2g08630"/>
<dbReference type="InterPro" id="IPR011629">
    <property type="entry name" value="CobW-like_C"/>
</dbReference>
<dbReference type="SMART" id="SM00833">
    <property type="entry name" value="CobW_C"/>
    <property type="match status" value="1"/>
</dbReference>
<dbReference type="Gene3D" id="3.40.50.300">
    <property type="entry name" value="P-loop containing nucleotide triphosphate hydrolases"/>
    <property type="match status" value="1"/>
</dbReference>
<accession>F2LLG2</accession>
<organism evidence="8 9">
    <name type="scientific">Burkholderia gladioli (strain BSR3)</name>
    <dbReference type="NCBI Taxonomy" id="999541"/>
    <lineage>
        <taxon>Bacteria</taxon>
        <taxon>Pseudomonadati</taxon>
        <taxon>Pseudomonadota</taxon>
        <taxon>Betaproteobacteria</taxon>
        <taxon>Burkholderiales</taxon>
        <taxon>Burkholderiaceae</taxon>
        <taxon>Burkholderia</taxon>
    </lineage>
</organism>
<dbReference type="KEGG" id="bgd:bgla_2g08630"/>
<evidence type="ECO:0000256" key="4">
    <source>
        <dbReference type="ARBA" id="ARBA00034320"/>
    </source>
</evidence>
<evidence type="ECO:0000256" key="2">
    <source>
        <dbReference type="ARBA" id="ARBA00022801"/>
    </source>
</evidence>